<dbReference type="CDD" id="cd06503">
    <property type="entry name" value="ATP-synt_Fo_b"/>
    <property type="match status" value="1"/>
</dbReference>
<feature type="region of interest" description="Disordered" evidence="7">
    <location>
        <begin position="716"/>
        <end position="807"/>
    </location>
</feature>
<feature type="compositionally biased region" description="Polar residues" evidence="7">
    <location>
        <begin position="456"/>
        <end position="468"/>
    </location>
</feature>
<feature type="region of interest" description="Disordered" evidence="7">
    <location>
        <begin position="171"/>
        <end position="218"/>
    </location>
</feature>
<feature type="compositionally biased region" description="Pro residues" evidence="7">
    <location>
        <begin position="240"/>
        <end position="253"/>
    </location>
</feature>
<dbReference type="GO" id="GO:0070507">
    <property type="term" value="P:regulation of microtubule cytoskeleton organization"/>
    <property type="evidence" value="ECO:0007669"/>
    <property type="project" value="TreeGrafter"/>
</dbReference>
<feature type="compositionally biased region" description="Gly residues" evidence="7">
    <location>
        <begin position="716"/>
        <end position="735"/>
    </location>
</feature>
<dbReference type="GO" id="GO:0045180">
    <property type="term" value="C:basal cortex"/>
    <property type="evidence" value="ECO:0007669"/>
    <property type="project" value="TreeGrafter"/>
</dbReference>
<organism evidence="9 10">
    <name type="scientific">Oncorhynchus tshawytscha</name>
    <name type="common">Chinook salmon</name>
    <name type="synonym">Salmo tshawytscha</name>
    <dbReference type="NCBI Taxonomy" id="74940"/>
    <lineage>
        <taxon>Eukaryota</taxon>
        <taxon>Metazoa</taxon>
        <taxon>Chordata</taxon>
        <taxon>Craniata</taxon>
        <taxon>Vertebrata</taxon>
        <taxon>Euteleostomi</taxon>
        <taxon>Actinopterygii</taxon>
        <taxon>Neopterygii</taxon>
        <taxon>Teleostei</taxon>
        <taxon>Protacanthopterygii</taxon>
        <taxon>Salmoniformes</taxon>
        <taxon>Salmonidae</taxon>
        <taxon>Salmoninae</taxon>
        <taxon>Oncorhynchus</taxon>
    </lineage>
</organism>
<feature type="region of interest" description="Disordered" evidence="7">
    <location>
        <begin position="481"/>
        <end position="614"/>
    </location>
</feature>
<feature type="coiled-coil region" evidence="6">
    <location>
        <begin position="821"/>
        <end position="894"/>
    </location>
</feature>
<feature type="region of interest" description="Disordered" evidence="7">
    <location>
        <begin position="1181"/>
        <end position="1219"/>
    </location>
</feature>
<dbReference type="Gene3D" id="2.60.200.20">
    <property type="match status" value="1"/>
</dbReference>
<evidence type="ECO:0000313" key="9">
    <source>
        <dbReference type="Ensembl" id="ENSOTSP00005031183.2"/>
    </source>
</evidence>
<dbReference type="PANTHER" id="PTHR12156:SF30">
    <property type="entry name" value="PLECKSTRIN HOMOLOGY-LIKE DOMAIN FAMILY B MEMBER 1 ISOFORM X1"/>
    <property type="match status" value="1"/>
</dbReference>
<dbReference type="SMART" id="SM00233">
    <property type="entry name" value="PH"/>
    <property type="match status" value="1"/>
</dbReference>
<sequence>MEDVYLLDNWRKDLHVSEGMIDNAVDMDSLNRNLPERGWQTHKVLQSTPLDLFESGKALKVQAERPHLVSLGSGRLSTAITLLPLPEGRTTLGHGAMDISIQGPGVAAQHCYIENRAGTITLHPCGNQCAIDGLPVTKPVRLSQGCMLCFGQSAFFRFNHPEEAFRMKSMMPGGSRGSGGNYRIHSDTEGLVNGNHQSGVSQSRHPAPGERDSRSEHSAIVSSIEKDLQDIMDSLVMDDPQPPSSDHPIPHSPLSPMVNGGGRYLLSPPTSPGAMSVGSSYENTSPPFSPLSSPSAASSAGSYTSPSPSGCLDPQDPSLPPVPVRSSSYNYTTTPPIPQPRTTLTNYSPGGGVQRVPESPRHQRKGLLEAPQSPKPARRGQSLDSPGGMGSESPRLTHLSVASADAGYMGRNAVPSSPRFTAKFPYTSSSPSSPRTKAGTILQERPASPFREQADHSLTSSPSRQLLSQHSRAFQPPLDPIVHIIQGGSPLQQHHPFPHPRTLQPPESPRLSRRNLELSSGGSSMKELPPLSPSMARRGVPVLPGALPGSIPTLRTPESPSSSGKLGVPESPRLQRKAESPAEDQFGGSVVRARSPSPTSGLMMMESGGGGRKASFGNALSPAYSLGSLPGSSPLASPRGHRKMSGCPRDLRGPHPGMRERKNSISEISDNEDELLEYHRRQREERLREQEMERLERQRLETILNLCAEYNKGDGPLGGEAEGRMGFPGGLGPGEGAARRPSMDSLAGSSSLRRSMAQRQQRESDEENLKEECSSTESTHQEVRTPLPPQALHNGDRYQHEEQSVSGGVERAELGYLEDERVRVLARVDELKSRITELEQQLQESKQEAEMERALLQGERQAELDQMEAETEIIRQLQHKRKELENTIQREKDKALPNPGWLPKTVSSWFCHPKERANVDAERRALASLQEGYSELKNQLHNCPESLREQLHEQLKREGETLESETKQFEDLEFQQLERESSLEEERETISQQLLQERAEYHTSMAKRKDKVAALEGQASQLGQQASQECDKLAKDRNLTLQMLHKEKERLSALEKRYLSLTGGRTFPKSSSTMKEEYMKLSDVYRMYGRDCHDTQLTTTAQHGLSLILDTAVPCEEYLTVGQLTQIFGMPKVESSPTSPLRPLQSGAGDPAFSCLSVPHGSSLSLSVEVFRSKLDSDAGQTVHQPKAGSGSHLQCGAATLGRNTTSKSPLMVPNSTGSLPRNLAATMQDIETKRVLALQQKGHQVIEEQRRRLAELKQRAAVEAQCQWDALHGSQTHLNTQYAPSHAQGPPMVHHSILHHQPPPAGEQPYDTLSLESSDSMDTSVSTGNNSACSPDNMSSASGMDALKIEEMEKMLKEAHLEKARLIESRERESHARRQMLEEERRRREEAEKRLQEETVHRQQLVDKEVKMRSKNFSQARPMTRYLPIRKEEFDLRSHIESSGHNVETSHHVILTEKMCKGYLVKMGGKIKSWKKRWFVFDRLKRTFSYYVDKHETKLKGVIYFQAIEEVYYDHLRIATKKGFFNLNLANSPNPSLTFCVKTHDRLYYMVAPAPEAMRIWMDVIVTGAEGYTQFMN</sequence>
<evidence type="ECO:0000259" key="8">
    <source>
        <dbReference type="PROSITE" id="PS50003"/>
    </source>
</evidence>
<dbReference type="Ensembl" id="ENSOTST00005033770.2">
    <property type="protein sequence ID" value="ENSOTSP00005031183.2"/>
    <property type="gene ID" value="ENSOTSG00005014667.2"/>
</dbReference>
<dbReference type="SUPFAM" id="SSF49879">
    <property type="entry name" value="SMAD/FHA domain"/>
    <property type="match status" value="1"/>
</dbReference>
<feature type="region of interest" description="Disordered" evidence="7">
    <location>
        <begin position="630"/>
        <end position="676"/>
    </location>
</feature>
<evidence type="ECO:0000256" key="2">
    <source>
        <dbReference type="ARBA" id="ARBA00022553"/>
    </source>
</evidence>
<feature type="coiled-coil region" evidence="6">
    <location>
        <begin position="919"/>
        <end position="1000"/>
    </location>
</feature>
<feature type="compositionally biased region" description="Polar residues" evidence="7">
    <location>
        <begin position="747"/>
        <end position="759"/>
    </location>
</feature>
<dbReference type="FunFam" id="2.60.200.20:FF:000004">
    <property type="entry name" value="pleckstrin homology-like domain family B member 1 isoform X1"/>
    <property type="match status" value="1"/>
</dbReference>
<feature type="compositionally biased region" description="Polar residues" evidence="7">
    <location>
        <begin position="1202"/>
        <end position="1219"/>
    </location>
</feature>
<feature type="compositionally biased region" description="Polar residues" evidence="7">
    <location>
        <begin position="1315"/>
        <end position="1340"/>
    </location>
</feature>
<keyword evidence="2" id="KW-0597">Phosphoprotein</keyword>
<feature type="region of interest" description="Disordered" evidence="7">
    <location>
        <begin position="446"/>
        <end position="468"/>
    </location>
</feature>
<protein>
    <recommendedName>
        <fullName evidence="4">Pleckstrin homology-like domain family B member 1</fullName>
    </recommendedName>
    <alternativeName>
        <fullName evidence="5">Protein LL5-alpha</fullName>
    </alternativeName>
</protein>
<feature type="coiled-coil region" evidence="6">
    <location>
        <begin position="1350"/>
        <end position="1409"/>
    </location>
</feature>
<name>A0A8C8F8B7_ONCTS</name>
<feature type="compositionally biased region" description="Basic and acidic residues" evidence="7">
    <location>
        <begin position="207"/>
        <end position="217"/>
    </location>
</feature>
<feature type="compositionally biased region" description="Basic and acidic residues" evidence="7">
    <location>
        <begin position="649"/>
        <end position="664"/>
    </location>
</feature>
<feature type="region of interest" description="Disordered" evidence="7">
    <location>
        <begin position="235"/>
        <end position="395"/>
    </location>
</feature>
<dbReference type="CDD" id="cd14673">
    <property type="entry name" value="PH_PHLDB1_2"/>
    <property type="match status" value="1"/>
</dbReference>
<dbReference type="Pfam" id="PF00169">
    <property type="entry name" value="PH"/>
    <property type="match status" value="1"/>
</dbReference>
<evidence type="ECO:0000313" key="10">
    <source>
        <dbReference type="Proteomes" id="UP000694402"/>
    </source>
</evidence>
<proteinExistence type="predicted"/>
<feature type="domain" description="PH" evidence="8">
    <location>
        <begin position="1458"/>
        <end position="1571"/>
    </location>
</feature>
<dbReference type="GeneTree" id="ENSGT00940000155231"/>
<feature type="region of interest" description="Disordered" evidence="7">
    <location>
        <begin position="1282"/>
        <end position="1340"/>
    </location>
</feature>
<dbReference type="CDD" id="cd22713">
    <property type="entry name" value="FHA_PHLB1"/>
    <property type="match status" value="1"/>
</dbReference>
<keyword evidence="1" id="KW-0488">Methylation</keyword>
<dbReference type="InterPro" id="IPR008984">
    <property type="entry name" value="SMAD_FHA_dom_sf"/>
</dbReference>
<keyword evidence="3 6" id="KW-0175">Coiled coil</keyword>
<evidence type="ECO:0000256" key="1">
    <source>
        <dbReference type="ARBA" id="ARBA00022481"/>
    </source>
</evidence>
<evidence type="ECO:0000256" key="6">
    <source>
        <dbReference type="SAM" id="Coils"/>
    </source>
</evidence>
<evidence type="ECO:0000256" key="7">
    <source>
        <dbReference type="SAM" id="MobiDB-lite"/>
    </source>
</evidence>
<reference evidence="9" key="1">
    <citation type="submission" date="2025-08" db="UniProtKB">
        <authorList>
            <consortium name="Ensembl"/>
        </authorList>
    </citation>
    <scope>IDENTIFICATION</scope>
</reference>
<reference evidence="9" key="2">
    <citation type="submission" date="2025-09" db="UniProtKB">
        <authorList>
            <consortium name="Ensembl"/>
        </authorList>
    </citation>
    <scope>IDENTIFICATION</scope>
</reference>
<dbReference type="InterPro" id="IPR037810">
    <property type="entry name" value="PHLDB1/2/3_PH"/>
</dbReference>
<dbReference type="InterPro" id="IPR001849">
    <property type="entry name" value="PH_domain"/>
</dbReference>
<dbReference type="InterPro" id="IPR052212">
    <property type="entry name" value="PH-like_domain"/>
</dbReference>
<feature type="compositionally biased region" description="Low complexity" evidence="7">
    <location>
        <begin position="324"/>
        <end position="345"/>
    </location>
</feature>
<gene>
    <name evidence="9" type="primary">LOC112265394</name>
</gene>
<evidence type="ECO:0000256" key="4">
    <source>
        <dbReference type="ARBA" id="ARBA00069090"/>
    </source>
</evidence>
<dbReference type="FunFam" id="2.30.29.30:FF:000006">
    <property type="entry name" value="Pleckstrin homology like domain family B member 1"/>
    <property type="match status" value="1"/>
</dbReference>
<feature type="compositionally biased region" description="Low complexity" evidence="7">
    <location>
        <begin position="290"/>
        <end position="309"/>
    </location>
</feature>
<dbReference type="PANTHER" id="PTHR12156">
    <property type="entry name" value="PLECKSTRIN HOMOLOGY-LIKE DOMAIN, FAMILY B, MEMBER 3"/>
    <property type="match status" value="1"/>
</dbReference>
<dbReference type="PROSITE" id="PS50003">
    <property type="entry name" value="PH_DOMAIN"/>
    <property type="match status" value="1"/>
</dbReference>
<keyword evidence="10" id="KW-1185">Reference proteome</keyword>
<accession>A0A8C8F8B7</accession>
<dbReference type="SUPFAM" id="SSF50729">
    <property type="entry name" value="PH domain-like"/>
    <property type="match status" value="1"/>
</dbReference>
<dbReference type="InterPro" id="IPR011993">
    <property type="entry name" value="PH-like_dom_sf"/>
</dbReference>
<evidence type="ECO:0000256" key="5">
    <source>
        <dbReference type="ARBA" id="ARBA00077655"/>
    </source>
</evidence>
<dbReference type="Proteomes" id="UP000694402">
    <property type="component" value="Unassembled WGS sequence"/>
</dbReference>
<dbReference type="InterPro" id="IPR000253">
    <property type="entry name" value="FHA_dom"/>
</dbReference>
<feature type="compositionally biased region" description="Basic and acidic residues" evidence="7">
    <location>
        <begin position="794"/>
        <end position="803"/>
    </location>
</feature>
<dbReference type="Pfam" id="PF00498">
    <property type="entry name" value="FHA"/>
    <property type="match status" value="1"/>
</dbReference>
<evidence type="ECO:0000256" key="3">
    <source>
        <dbReference type="ARBA" id="ARBA00023054"/>
    </source>
</evidence>
<feature type="compositionally biased region" description="Polar residues" evidence="7">
    <location>
        <begin position="194"/>
        <end position="204"/>
    </location>
</feature>
<dbReference type="Gene3D" id="2.30.29.30">
    <property type="entry name" value="Pleckstrin-homology domain (PH domain)/Phosphotyrosine-binding domain (PTB)"/>
    <property type="match status" value="1"/>
</dbReference>